<reference evidence="3" key="1">
    <citation type="journal article" date="2019" name="Int. J. Syst. Evol. Microbiol.">
        <title>The Global Catalogue of Microorganisms (GCM) 10K type strain sequencing project: providing services to taxonomists for standard genome sequencing and annotation.</title>
        <authorList>
            <consortium name="The Broad Institute Genomics Platform"/>
            <consortium name="The Broad Institute Genome Sequencing Center for Infectious Disease"/>
            <person name="Wu L."/>
            <person name="Ma J."/>
        </authorList>
    </citation>
    <scope>NUCLEOTIDE SEQUENCE [LARGE SCALE GENOMIC DNA]</scope>
    <source>
        <strain evidence="3">CGMCC 1.14966</strain>
    </source>
</reference>
<keyword evidence="1" id="KW-1133">Transmembrane helix</keyword>
<feature type="transmembrane region" description="Helical" evidence="1">
    <location>
        <begin position="73"/>
        <end position="90"/>
    </location>
</feature>
<sequence>MPSAFILVLVDVEELDLVMPEGVVIVLDLLVVAEPLVIVLDLVMPAGLLIVLDFVITLVAGVWAVRVAIFDELVLIVVVLAGGVGTGVWAKAAEPLNKASETRKPRMRFIKDKVRVRNTLSTPYSTMQKVSNVAIFSFWPWLGSAARQRLNPTQFAASNWPHCTVYFQSTL</sequence>
<dbReference type="Proteomes" id="UP000637774">
    <property type="component" value="Unassembled WGS sequence"/>
</dbReference>
<accession>A0ABQ2AA18</accession>
<keyword evidence="3" id="KW-1185">Reference proteome</keyword>
<comment type="caution">
    <text evidence="2">The sequence shown here is derived from an EMBL/GenBank/DDBJ whole genome shotgun (WGS) entry which is preliminary data.</text>
</comment>
<keyword evidence="1" id="KW-0812">Transmembrane</keyword>
<proteinExistence type="predicted"/>
<organism evidence="2 3">
    <name type="scientific">Hymenobacter frigidus</name>
    <dbReference type="NCBI Taxonomy" id="1524095"/>
    <lineage>
        <taxon>Bacteria</taxon>
        <taxon>Pseudomonadati</taxon>
        <taxon>Bacteroidota</taxon>
        <taxon>Cytophagia</taxon>
        <taxon>Cytophagales</taxon>
        <taxon>Hymenobacteraceae</taxon>
        <taxon>Hymenobacter</taxon>
    </lineage>
</organism>
<protein>
    <submittedName>
        <fullName evidence="2">Uncharacterized protein</fullName>
    </submittedName>
</protein>
<feature type="transmembrane region" description="Helical" evidence="1">
    <location>
        <begin position="47"/>
        <end position="67"/>
    </location>
</feature>
<evidence type="ECO:0000313" key="3">
    <source>
        <dbReference type="Proteomes" id="UP000637774"/>
    </source>
</evidence>
<name>A0ABQ2AA18_9BACT</name>
<dbReference type="EMBL" id="BMGY01000026">
    <property type="protein sequence ID" value="GGH87645.1"/>
    <property type="molecule type" value="Genomic_DNA"/>
</dbReference>
<evidence type="ECO:0000313" key="2">
    <source>
        <dbReference type="EMBL" id="GGH87645.1"/>
    </source>
</evidence>
<evidence type="ECO:0000256" key="1">
    <source>
        <dbReference type="SAM" id="Phobius"/>
    </source>
</evidence>
<gene>
    <name evidence="2" type="ORF">GCM10011495_27040</name>
</gene>
<feature type="transmembrane region" description="Helical" evidence="1">
    <location>
        <begin position="22"/>
        <end position="40"/>
    </location>
</feature>
<keyword evidence="1" id="KW-0472">Membrane</keyword>